<evidence type="ECO:0000256" key="9">
    <source>
        <dbReference type="ARBA" id="ARBA00077267"/>
    </source>
</evidence>
<dbReference type="InterPro" id="IPR035983">
    <property type="entry name" value="Hect_E3_ubiquitin_ligase"/>
</dbReference>
<dbReference type="FunFam" id="3.30.2160.10:FF:000002">
    <property type="entry name" value="Putative Ubiquitin-protein ligase E3C"/>
    <property type="match status" value="1"/>
</dbReference>
<dbReference type="GO" id="GO:0014069">
    <property type="term" value="C:postsynaptic density"/>
    <property type="evidence" value="ECO:0007669"/>
    <property type="project" value="UniProtKB-SubCell"/>
</dbReference>
<evidence type="ECO:0000259" key="11">
    <source>
        <dbReference type="PROSITE" id="PS50237"/>
    </source>
</evidence>
<dbReference type="AlphaFoldDB" id="A0AAV2HYG9"/>
<name>A0AAV2HYG9_LYMST</name>
<keyword evidence="4" id="KW-0808">Transferase</keyword>
<dbReference type="PROSITE" id="PS50096">
    <property type="entry name" value="IQ"/>
    <property type="match status" value="1"/>
</dbReference>
<dbReference type="GO" id="GO:0000209">
    <property type="term" value="P:protein polyubiquitination"/>
    <property type="evidence" value="ECO:0007669"/>
    <property type="project" value="InterPro"/>
</dbReference>
<evidence type="ECO:0000256" key="6">
    <source>
        <dbReference type="ARBA" id="ARBA00023018"/>
    </source>
</evidence>
<dbReference type="CDD" id="cd00078">
    <property type="entry name" value="HECTc"/>
    <property type="match status" value="1"/>
</dbReference>
<dbReference type="InterPro" id="IPR000569">
    <property type="entry name" value="HECT_dom"/>
</dbReference>
<dbReference type="Proteomes" id="UP001497497">
    <property type="component" value="Unassembled WGS sequence"/>
</dbReference>
<proteinExistence type="predicted"/>
<feature type="domain" description="HECT" evidence="11">
    <location>
        <begin position="707"/>
        <end position="1068"/>
    </location>
</feature>
<organism evidence="12 13">
    <name type="scientific">Lymnaea stagnalis</name>
    <name type="common">Great pond snail</name>
    <name type="synonym">Helix stagnalis</name>
    <dbReference type="NCBI Taxonomy" id="6523"/>
    <lineage>
        <taxon>Eukaryota</taxon>
        <taxon>Metazoa</taxon>
        <taxon>Spiralia</taxon>
        <taxon>Lophotrochozoa</taxon>
        <taxon>Mollusca</taxon>
        <taxon>Gastropoda</taxon>
        <taxon>Heterobranchia</taxon>
        <taxon>Euthyneura</taxon>
        <taxon>Panpulmonata</taxon>
        <taxon>Hygrophila</taxon>
        <taxon>Lymnaeoidea</taxon>
        <taxon>Lymnaeidae</taxon>
        <taxon>Lymnaea</taxon>
    </lineage>
</organism>
<keyword evidence="13" id="KW-1185">Reference proteome</keyword>
<evidence type="ECO:0000256" key="2">
    <source>
        <dbReference type="ARBA" id="ARBA00004906"/>
    </source>
</evidence>
<sequence>MFSKVGSDKTKFLEHIKAARDERAQDREKEVATVRIQSSVRGYFSRRRLKKAIYEEIDTFLNAPPPESDAEYKPTLKPALEVFQVTKKFLFQHDPHLDQDRRRFEYLCRYILATMECDVLKYCYVSVSFNKQFTLAWIAQLKSLLWKCCQYFYTLRPENHNDIRTVKVLLSMLVTFTSHTNWVAFKDKENLHPGFSKLCENVMGDLNSRGLYTALEALLRKGLCRAKIVFNKASLTAIITVSLRPLMAANFSTNLLSAFLLHVLSVPAVVIHVNTIAKDCIATMVTSRIFKRCLDLLTCEQSTRIIFNSLEGNYALCLMANLIQLGFVEMEGLVENTVDFMSVMIRLLESCHKYVQNKKSNLTHWHPVLGWFSQNTDVSLHESMPNVVRQLQLLWSDKMIRLMFAVLLEYTETSPVLDPDQMPPKHKSILKKALSKASSNKLSTVQKIKLDSGIAFSTCLPCSLYRQTINTLTQLKMDILGGLAYNDVLLPILWRFLCDLGPHCGLKIFLELLSQAPNSTIHPVFSLLSLFCETASHMITILDDTEMLEQQKVFRMSDYVKMSEFLNMFIFKVIWGALITLDQAPNCDVFTSTLTLLMILHNRDSRRNFTGPNHWLIRDVKPSHFMSELEKDKKTALFLMQKVPHIIPFNEASFKRVIIFRKNVMREKELMGLTESSCTSAQSTLITVHRSRIDGYRQLAQLPGRALKGVIRVKFINEMGLDEAGIDQDGVFKEFLEETISKVFDPHLNLFKVTSEQKLYPSSTSYIQDSHLQLFEFVGKMLAKAVYEGIIVDVPFAPFFLTQILGHLQSATYSPLDELPSLDSDLAKSLSYIKHYDGDICDLELTFSCDEDILGRIVTHELVPGGKAIQVTNENKIRYVHLMAHHRMYRQIREQTLAFVKGFKSVVNPDWLSMFSAPELQKLISGDSDSLDMDDLRRHTQYYGGYHNNHKVINWLWDIVENDLTTEEKGLFLKFVTSCSKPPLLGFAHMEPPFSIRCVEVSDDQDTGDTVGSVLKGFFNIKKKDAGGRLPTSSTCFNLLKLPNYSKKSILREKLRYAIHSHSGFEIS</sequence>
<dbReference type="Gene3D" id="3.30.2160.10">
    <property type="entry name" value="Hect, E3 ligase catalytic domain"/>
    <property type="match status" value="1"/>
</dbReference>
<reference evidence="12 13" key="1">
    <citation type="submission" date="2024-04" db="EMBL/GenBank/DDBJ databases">
        <authorList>
            <consortium name="Genoscope - CEA"/>
            <person name="William W."/>
        </authorList>
    </citation>
    <scope>NUCLEOTIDE SEQUENCE [LARGE SCALE GENOMIC DNA]</scope>
</reference>
<dbReference type="Gene3D" id="3.90.1750.10">
    <property type="entry name" value="Hect, E3 ligase catalytic domains"/>
    <property type="match status" value="1"/>
</dbReference>
<evidence type="ECO:0000313" key="13">
    <source>
        <dbReference type="Proteomes" id="UP001497497"/>
    </source>
</evidence>
<evidence type="ECO:0000256" key="1">
    <source>
        <dbReference type="ARBA" id="ARBA00000885"/>
    </source>
</evidence>
<keyword evidence="6" id="KW-0770">Synapse</keyword>
<comment type="catalytic activity">
    <reaction evidence="1">
        <text>S-ubiquitinyl-[E2 ubiquitin-conjugating enzyme]-L-cysteine + [acceptor protein]-L-lysine = [E2 ubiquitin-conjugating enzyme]-L-cysteine + N(6)-ubiquitinyl-[acceptor protein]-L-lysine.</text>
        <dbReference type="EC" id="2.3.2.26"/>
    </reaction>
</comment>
<gene>
    <name evidence="12" type="ORF">GSLYS_00013060001</name>
</gene>
<keyword evidence="5 10" id="KW-0833">Ubl conjugation pathway</keyword>
<evidence type="ECO:0000256" key="4">
    <source>
        <dbReference type="ARBA" id="ARBA00022679"/>
    </source>
</evidence>
<protein>
    <recommendedName>
        <fullName evidence="8">Ubiquitin-protein ligase E3B</fullName>
        <ecNumber evidence="3">2.3.2.26</ecNumber>
    </recommendedName>
    <alternativeName>
        <fullName evidence="9">HECT-type ubiquitin transferase E3B</fullName>
    </alternativeName>
</protein>
<dbReference type="InterPro" id="IPR044611">
    <property type="entry name" value="E3A/B/C-like"/>
</dbReference>
<feature type="active site" description="Glycyl thioester intermediate" evidence="10">
    <location>
        <position position="1036"/>
    </location>
</feature>
<dbReference type="PANTHER" id="PTHR45700">
    <property type="entry name" value="UBIQUITIN-PROTEIN LIGASE E3C"/>
    <property type="match status" value="1"/>
</dbReference>
<evidence type="ECO:0000313" key="12">
    <source>
        <dbReference type="EMBL" id="CAL1539241.1"/>
    </source>
</evidence>
<dbReference type="SMART" id="SM00119">
    <property type="entry name" value="HECTc"/>
    <property type="match status" value="1"/>
</dbReference>
<dbReference type="EMBL" id="CAXITT010000333">
    <property type="protein sequence ID" value="CAL1539241.1"/>
    <property type="molecule type" value="Genomic_DNA"/>
</dbReference>
<dbReference type="SUPFAM" id="SSF56204">
    <property type="entry name" value="Hect, E3 ligase catalytic domain"/>
    <property type="match status" value="1"/>
</dbReference>
<comment type="caution">
    <text evidence="12">The sequence shown here is derived from an EMBL/GenBank/DDBJ whole genome shotgun (WGS) entry which is preliminary data.</text>
</comment>
<dbReference type="SMART" id="SM00015">
    <property type="entry name" value="IQ"/>
    <property type="match status" value="1"/>
</dbReference>
<comment type="subcellular location">
    <subcellularLocation>
        <location evidence="7">Postsynaptic density</location>
    </subcellularLocation>
</comment>
<comment type="pathway">
    <text evidence="2">Protein modification; protein ubiquitination.</text>
</comment>
<dbReference type="GO" id="GO:0006511">
    <property type="term" value="P:ubiquitin-dependent protein catabolic process"/>
    <property type="evidence" value="ECO:0007669"/>
    <property type="project" value="TreeGrafter"/>
</dbReference>
<accession>A0AAV2HYG9</accession>
<evidence type="ECO:0000256" key="10">
    <source>
        <dbReference type="PROSITE-ProRule" id="PRU00104"/>
    </source>
</evidence>
<dbReference type="Pfam" id="PF00632">
    <property type="entry name" value="HECT"/>
    <property type="match status" value="1"/>
</dbReference>
<evidence type="ECO:0000256" key="3">
    <source>
        <dbReference type="ARBA" id="ARBA00012485"/>
    </source>
</evidence>
<dbReference type="PROSITE" id="PS50237">
    <property type="entry name" value="HECT"/>
    <property type="match status" value="1"/>
</dbReference>
<dbReference type="GO" id="GO:0061630">
    <property type="term" value="F:ubiquitin protein ligase activity"/>
    <property type="evidence" value="ECO:0007669"/>
    <property type="project" value="UniProtKB-EC"/>
</dbReference>
<dbReference type="InterPro" id="IPR000048">
    <property type="entry name" value="IQ_motif_EF-hand-BS"/>
</dbReference>
<evidence type="ECO:0000256" key="8">
    <source>
        <dbReference type="ARBA" id="ARBA00067505"/>
    </source>
</evidence>
<evidence type="ECO:0000256" key="5">
    <source>
        <dbReference type="ARBA" id="ARBA00022786"/>
    </source>
</evidence>
<evidence type="ECO:0000256" key="7">
    <source>
        <dbReference type="ARBA" id="ARBA00034105"/>
    </source>
</evidence>
<dbReference type="EC" id="2.3.2.26" evidence="3"/>
<dbReference type="PANTHER" id="PTHR45700:SF3">
    <property type="entry name" value="UBIQUITIN-PROTEIN LIGASE E3B"/>
    <property type="match status" value="1"/>
</dbReference>
<dbReference type="Gene3D" id="3.30.2410.10">
    <property type="entry name" value="Hect, E3 ligase catalytic domain"/>
    <property type="match status" value="1"/>
</dbReference>
<dbReference type="FunFam" id="3.30.2410.10:FF:000012">
    <property type="entry name" value="Ubiquitin-protein ligase E3B"/>
    <property type="match status" value="1"/>
</dbReference>